<dbReference type="HOGENOM" id="CLU_011534_0_1_4"/>
<dbReference type="NCBIfam" id="NF004675">
    <property type="entry name" value="PRK06019.1-1"/>
    <property type="match status" value="1"/>
</dbReference>
<evidence type="ECO:0000313" key="10">
    <source>
        <dbReference type="Proteomes" id="UP000015559"/>
    </source>
</evidence>
<dbReference type="InterPro" id="IPR016185">
    <property type="entry name" value="PreATP-grasp_dom_sf"/>
</dbReference>
<feature type="binding site" evidence="5">
    <location>
        <position position="210"/>
    </location>
    <ligand>
        <name>ATP</name>
        <dbReference type="ChEBI" id="CHEBI:30616"/>
    </ligand>
</feature>
<dbReference type="InterPro" id="IPR003135">
    <property type="entry name" value="ATP-grasp_carboxylate-amine"/>
</dbReference>
<dbReference type="PROSITE" id="PS50975">
    <property type="entry name" value="ATP_GRASP"/>
    <property type="match status" value="1"/>
</dbReference>
<dbReference type="KEGG" id="sdr:SCD_n02041"/>
<dbReference type="InterPro" id="IPR040686">
    <property type="entry name" value="PurK_C"/>
</dbReference>
<dbReference type="EMBL" id="AP013066">
    <property type="protein sequence ID" value="BAN35852.1"/>
    <property type="molecule type" value="Genomic_DNA"/>
</dbReference>
<dbReference type="Gene3D" id="3.40.50.20">
    <property type="match status" value="1"/>
</dbReference>
<dbReference type="SUPFAM" id="SSF56059">
    <property type="entry name" value="Glutathione synthetase ATP-binding domain-like"/>
    <property type="match status" value="1"/>
</dbReference>
<organism evidence="9 10">
    <name type="scientific">Sulfuricella denitrificans (strain DSM 22764 / NBRC 105220 / skB26)</name>
    <dbReference type="NCBI Taxonomy" id="1163617"/>
    <lineage>
        <taxon>Bacteria</taxon>
        <taxon>Pseudomonadati</taxon>
        <taxon>Pseudomonadota</taxon>
        <taxon>Betaproteobacteria</taxon>
        <taxon>Nitrosomonadales</taxon>
        <taxon>Sulfuricellaceae</taxon>
        <taxon>Sulfuricella</taxon>
    </lineage>
</organism>
<sequence length="400" mass="42950">MILPPATLGLLGGGQLGRMFVIAARTMGYKVMVLDPDELSPAGMLADFHLRAPYRDPAALEQMGRDCAAITTEFENVPADSLEFLTQFCPVRPGAAAVEIAQDRRREKTFLQSHGLATAPFITVERHGDLAAAFQRIGAPALLKTACLGYDGKGQIRVGSLAELEKAFEKLGAVPCVLEALLPLKTEISVVVARGEDGRIAAYPAAENQHVNGILDISIVPARISPALASQATESAMTVAATLDFCGVLAVEFFVLEDDRLVINEIAPRPHNSGHYTLDACLHSQFEQQVRTLAGLPPGATDLLSPAVMVNLLGDLWPEGNEPNWDAVLGEPRAKLHLYGKTEARPGRKMGHFTVLDSTVEKALRTALDMRAALTRNVAPESSSSRCSKPFKNPIQEASS</sequence>
<dbReference type="STRING" id="1163617.SCD_n02041"/>
<dbReference type="RefSeq" id="WP_009205047.1">
    <property type="nucleotide sequence ID" value="NC_022357.1"/>
</dbReference>
<comment type="pathway">
    <text evidence="5 6">Purine metabolism; IMP biosynthesis via de novo pathway; 5-amino-1-(5-phospho-D-ribosyl)imidazole-4-carboxylate from 5-amino-1-(5-phospho-D-ribosyl)imidazole (N5-CAIR route): step 1/2.</text>
</comment>
<dbReference type="PANTHER" id="PTHR11609">
    <property type="entry name" value="PURINE BIOSYNTHESIS PROTEIN 6/7, PUR6/7"/>
    <property type="match status" value="1"/>
</dbReference>
<dbReference type="AlphaFoldDB" id="S6B5N3"/>
<keyword evidence="10" id="KW-1185">Reference proteome</keyword>
<keyword evidence="4 5" id="KW-0067">ATP-binding</keyword>
<evidence type="ECO:0000256" key="4">
    <source>
        <dbReference type="ARBA" id="ARBA00022840"/>
    </source>
</evidence>
<feature type="binding site" evidence="5">
    <location>
        <position position="104"/>
    </location>
    <ligand>
        <name>ATP</name>
        <dbReference type="ChEBI" id="CHEBI:30616"/>
    </ligand>
</feature>
<dbReference type="Pfam" id="PF22660">
    <property type="entry name" value="RS_preATP-grasp-like"/>
    <property type="match status" value="1"/>
</dbReference>
<dbReference type="NCBIfam" id="NF004679">
    <property type="entry name" value="PRK06019.1-5"/>
    <property type="match status" value="1"/>
</dbReference>
<evidence type="ECO:0000256" key="3">
    <source>
        <dbReference type="ARBA" id="ARBA00022755"/>
    </source>
</evidence>
<feature type="binding site" evidence="5">
    <location>
        <begin position="179"/>
        <end position="182"/>
    </location>
    <ligand>
        <name>ATP</name>
        <dbReference type="ChEBI" id="CHEBI:30616"/>
    </ligand>
</feature>
<dbReference type="NCBIfam" id="NF004677">
    <property type="entry name" value="PRK06019.1-3"/>
    <property type="match status" value="1"/>
</dbReference>
<comment type="function">
    <text evidence="6">Catalyzes the ATP-dependent conversion of 5-aminoimidazole ribonucleotide (AIR) and HCO(3)- to N5-carboxyaminoimidazole ribonucleotide (N5-CAIR).</text>
</comment>
<dbReference type="Gene3D" id="3.30.470.20">
    <property type="entry name" value="ATP-grasp fold, B domain"/>
    <property type="match status" value="1"/>
</dbReference>
<keyword evidence="2 5" id="KW-0547">Nucleotide-binding</keyword>
<proteinExistence type="inferred from homology"/>
<feature type="binding site" evidence="5">
    <location>
        <position position="187"/>
    </location>
    <ligand>
        <name>ATP</name>
        <dbReference type="ChEBI" id="CHEBI:30616"/>
    </ligand>
</feature>
<accession>S6B5N3</accession>
<name>S6B5N3_SULDS</name>
<dbReference type="GO" id="GO:0005829">
    <property type="term" value="C:cytosol"/>
    <property type="evidence" value="ECO:0007669"/>
    <property type="project" value="TreeGrafter"/>
</dbReference>
<dbReference type="GO" id="GO:0004638">
    <property type="term" value="F:phosphoribosylaminoimidazole carboxylase activity"/>
    <property type="evidence" value="ECO:0007669"/>
    <property type="project" value="InterPro"/>
</dbReference>
<dbReference type="UniPathway" id="UPA00074">
    <property type="reaction ID" value="UER00942"/>
</dbReference>
<dbReference type="InterPro" id="IPR005875">
    <property type="entry name" value="PurK"/>
</dbReference>
<dbReference type="NCBIfam" id="TIGR01161">
    <property type="entry name" value="purK"/>
    <property type="match status" value="1"/>
</dbReference>
<dbReference type="InterPro" id="IPR054350">
    <property type="entry name" value="PurT/PurK_preATP-grasp"/>
</dbReference>
<dbReference type="SUPFAM" id="SSF51246">
    <property type="entry name" value="Rudiment single hybrid motif"/>
    <property type="match status" value="1"/>
</dbReference>
<feature type="domain" description="ATP-grasp" evidence="8">
    <location>
        <begin position="108"/>
        <end position="294"/>
    </location>
</feature>
<dbReference type="FunFam" id="3.30.1490.20:FF:000015">
    <property type="entry name" value="N5-carboxyaminoimidazole ribonucleotide synthase"/>
    <property type="match status" value="1"/>
</dbReference>
<feature type="region of interest" description="Disordered" evidence="7">
    <location>
        <begin position="379"/>
        <end position="400"/>
    </location>
</feature>
<dbReference type="Pfam" id="PF02222">
    <property type="entry name" value="ATP-grasp"/>
    <property type="match status" value="1"/>
</dbReference>
<evidence type="ECO:0000256" key="5">
    <source>
        <dbReference type="HAMAP-Rule" id="MF_01928"/>
    </source>
</evidence>
<comment type="catalytic activity">
    <reaction evidence="5 6">
        <text>5-amino-1-(5-phospho-beta-D-ribosyl)imidazole + hydrogencarbonate + ATP = 5-carboxyamino-1-(5-phospho-D-ribosyl)imidazole + ADP + phosphate + 2 H(+)</text>
        <dbReference type="Rhea" id="RHEA:19317"/>
        <dbReference type="ChEBI" id="CHEBI:15378"/>
        <dbReference type="ChEBI" id="CHEBI:17544"/>
        <dbReference type="ChEBI" id="CHEBI:30616"/>
        <dbReference type="ChEBI" id="CHEBI:43474"/>
        <dbReference type="ChEBI" id="CHEBI:58730"/>
        <dbReference type="ChEBI" id="CHEBI:137981"/>
        <dbReference type="ChEBI" id="CHEBI:456216"/>
        <dbReference type="EC" id="6.3.4.18"/>
    </reaction>
</comment>
<keyword evidence="1 5" id="KW-0436">Ligase</keyword>
<comment type="function">
    <text evidence="5">Catalyzes the ATP-dependent conversion of 5-aminoimidazole ribonucleotide (AIR) and HCO(3)(-) to N5-carboxyaminoimidazole ribonucleotide (N5-CAIR).</text>
</comment>
<dbReference type="GO" id="GO:0006189">
    <property type="term" value="P:'de novo' IMP biosynthetic process"/>
    <property type="evidence" value="ECO:0007669"/>
    <property type="project" value="UniProtKB-UniRule"/>
</dbReference>
<dbReference type="GO" id="GO:0046872">
    <property type="term" value="F:metal ion binding"/>
    <property type="evidence" value="ECO:0007669"/>
    <property type="project" value="InterPro"/>
</dbReference>
<comment type="subunit">
    <text evidence="5 6">Homodimer.</text>
</comment>
<protein>
    <recommendedName>
        <fullName evidence="5 6">N5-carboxyaminoimidazole ribonucleotide synthase</fullName>
        <shortName evidence="5 6">N5-CAIR synthase</shortName>
        <ecNumber evidence="5 6">6.3.4.18</ecNumber>
    </recommendedName>
    <alternativeName>
        <fullName evidence="5 6">5-(carboxyamino)imidazole ribonucleotide synthetase</fullName>
    </alternativeName>
</protein>
<dbReference type="InterPro" id="IPR013815">
    <property type="entry name" value="ATP_grasp_subdomain_1"/>
</dbReference>
<keyword evidence="9" id="KW-0456">Lyase</keyword>
<evidence type="ECO:0000313" key="9">
    <source>
        <dbReference type="EMBL" id="BAN35852.1"/>
    </source>
</evidence>
<dbReference type="Proteomes" id="UP000015559">
    <property type="component" value="Chromosome"/>
</dbReference>
<feature type="binding site" evidence="5">
    <location>
        <position position="144"/>
    </location>
    <ligand>
        <name>ATP</name>
        <dbReference type="ChEBI" id="CHEBI:30616"/>
    </ligand>
</feature>
<dbReference type="InterPro" id="IPR011761">
    <property type="entry name" value="ATP-grasp"/>
</dbReference>
<comment type="similarity">
    <text evidence="5 6">Belongs to the PurK/PurT family.</text>
</comment>
<evidence type="ECO:0000259" key="8">
    <source>
        <dbReference type="PROSITE" id="PS50975"/>
    </source>
</evidence>
<dbReference type="HAMAP" id="MF_01928">
    <property type="entry name" value="PurK"/>
    <property type="match status" value="1"/>
</dbReference>
<dbReference type="PANTHER" id="PTHR11609:SF5">
    <property type="entry name" value="PHOSPHORIBOSYLAMINOIMIDAZOLE CARBOXYLASE"/>
    <property type="match status" value="1"/>
</dbReference>
<feature type="binding site" evidence="5">
    <location>
        <begin position="149"/>
        <end position="155"/>
    </location>
    <ligand>
        <name>ATP</name>
        <dbReference type="ChEBI" id="CHEBI:30616"/>
    </ligand>
</feature>
<evidence type="ECO:0000256" key="6">
    <source>
        <dbReference type="RuleBase" id="RU361200"/>
    </source>
</evidence>
<dbReference type="GO" id="GO:0005524">
    <property type="term" value="F:ATP binding"/>
    <property type="evidence" value="ECO:0007669"/>
    <property type="project" value="UniProtKB-UniRule"/>
</dbReference>
<dbReference type="SUPFAM" id="SSF52440">
    <property type="entry name" value="PreATP-grasp domain"/>
    <property type="match status" value="1"/>
</dbReference>
<evidence type="ECO:0000256" key="1">
    <source>
        <dbReference type="ARBA" id="ARBA00022598"/>
    </source>
</evidence>
<dbReference type="eggNOG" id="COG0026">
    <property type="taxonomic scope" value="Bacteria"/>
</dbReference>
<dbReference type="InterPro" id="IPR011054">
    <property type="entry name" value="Rudment_hybrid_motif"/>
</dbReference>
<reference evidence="9 10" key="1">
    <citation type="journal article" date="2012" name="Appl. Environ. Microbiol.">
        <title>Draft genome sequence of a psychrotolerant sulfur-oxidizing bacterium, Sulfuricella denitrificans skB26, and proteomic insights into cold adaptation.</title>
        <authorList>
            <person name="Watanabe T."/>
            <person name="Kojima H."/>
            <person name="Fukui M."/>
        </authorList>
    </citation>
    <scope>NUCLEOTIDE SEQUENCE [LARGE SCALE GENOMIC DNA]</scope>
    <source>
        <strain evidence="10">skB26</strain>
    </source>
</reference>
<dbReference type="NCBIfam" id="NF004676">
    <property type="entry name" value="PRK06019.1-2"/>
    <property type="match status" value="1"/>
</dbReference>
<dbReference type="Pfam" id="PF17769">
    <property type="entry name" value="PurK_C"/>
    <property type="match status" value="1"/>
</dbReference>
<dbReference type="EC" id="6.3.4.18" evidence="5 6"/>
<dbReference type="FunFam" id="3.30.470.20:FF:000029">
    <property type="entry name" value="N5-carboxyaminoimidazole ribonucleotide synthase"/>
    <property type="match status" value="1"/>
</dbReference>
<evidence type="ECO:0000256" key="2">
    <source>
        <dbReference type="ARBA" id="ARBA00022741"/>
    </source>
</evidence>
<feature type="binding site" evidence="5">
    <location>
        <begin position="264"/>
        <end position="265"/>
    </location>
    <ligand>
        <name>ATP</name>
        <dbReference type="ChEBI" id="CHEBI:30616"/>
    </ligand>
</feature>
<dbReference type="Gene3D" id="3.30.1490.20">
    <property type="entry name" value="ATP-grasp fold, A domain"/>
    <property type="match status" value="1"/>
</dbReference>
<keyword evidence="3 5" id="KW-0658">Purine biosynthesis</keyword>
<evidence type="ECO:0000256" key="7">
    <source>
        <dbReference type="SAM" id="MobiDB-lite"/>
    </source>
</evidence>
<dbReference type="GO" id="GO:0034028">
    <property type="term" value="F:5-(carboxyamino)imidazole ribonucleotide synthase activity"/>
    <property type="evidence" value="ECO:0007669"/>
    <property type="project" value="UniProtKB-UniRule"/>
</dbReference>
<dbReference type="OrthoDB" id="9804625at2"/>
<gene>
    <name evidence="5 6" type="primary">purK</name>
    <name evidence="9" type="ORF">SCD_n02041</name>
</gene>